<reference evidence="1 2" key="2">
    <citation type="submission" date="2018-11" db="EMBL/GenBank/DDBJ databases">
        <authorList>
            <consortium name="Pathogen Informatics"/>
        </authorList>
    </citation>
    <scope>NUCLEOTIDE SEQUENCE [LARGE SCALE GENOMIC DNA]</scope>
</reference>
<keyword evidence="2" id="KW-1185">Reference proteome</keyword>
<evidence type="ECO:0000313" key="3">
    <source>
        <dbReference type="WBParaSite" id="SBAD_0000977601-mRNA-1"/>
    </source>
</evidence>
<gene>
    <name evidence="1" type="ORF">SBAD_LOCUS9433</name>
</gene>
<organism evidence="3">
    <name type="scientific">Soboliphyme baturini</name>
    <dbReference type="NCBI Taxonomy" id="241478"/>
    <lineage>
        <taxon>Eukaryota</taxon>
        <taxon>Metazoa</taxon>
        <taxon>Ecdysozoa</taxon>
        <taxon>Nematoda</taxon>
        <taxon>Enoplea</taxon>
        <taxon>Dorylaimia</taxon>
        <taxon>Dioctophymatida</taxon>
        <taxon>Dioctophymatoidea</taxon>
        <taxon>Soboliphymatidae</taxon>
        <taxon>Soboliphyme</taxon>
    </lineage>
</organism>
<evidence type="ECO:0000313" key="1">
    <source>
        <dbReference type="EMBL" id="VDP23129.1"/>
    </source>
</evidence>
<dbReference type="WBParaSite" id="SBAD_0000977601-mRNA-1">
    <property type="protein sequence ID" value="SBAD_0000977601-mRNA-1"/>
    <property type="gene ID" value="SBAD_0000977601"/>
</dbReference>
<reference evidence="3" key="1">
    <citation type="submission" date="2016-06" db="UniProtKB">
        <authorList>
            <consortium name="WormBaseParasite"/>
        </authorList>
    </citation>
    <scope>IDENTIFICATION</scope>
</reference>
<dbReference type="AlphaFoldDB" id="A0A183J0N5"/>
<protein>
    <submittedName>
        <fullName evidence="3">Neur_chan_LBD domain-containing protein</fullName>
    </submittedName>
</protein>
<proteinExistence type="predicted"/>
<dbReference type="EMBL" id="UZAM01012715">
    <property type="protein sequence ID" value="VDP23129.1"/>
    <property type="molecule type" value="Genomic_DNA"/>
</dbReference>
<name>A0A183J0N5_9BILA</name>
<sequence>EIILFAGLAIIEVNFEVNVDHVNFLSTCCRIRWTADRHMLIPLFFRR</sequence>
<dbReference type="Proteomes" id="UP000270296">
    <property type="component" value="Unassembled WGS sequence"/>
</dbReference>
<evidence type="ECO:0000313" key="2">
    <source>
        <dbReference type="Proteomes" id="UP000270296"/>
    </source>
</evidence>
<accession>A0A183J0N5</accession>